<dbReference type="OrthoDB" id="3890746at2759"/>
<comment type="caution">
    <text evidence="3">The sequence shown here is derived from an EMBL/GenBank/DDBJ whole genome shotgun (WGS) entry which is preliminary data.</text>
</comment>
<evidence type="ECO:0000313" key="4">
    <source>
        <dbReference type="Proteomes" id="UP000779574"/>
    </source>
</evidence>
<organism evidence="3 4">
    <name type="scientific">Aureobasidium melanogenum</name>
    <name type="common">Aureobasidium pullulans var. melanogenum</name>
    <dbReference type="NCBI Taxonomy" id="46634"/>
    <lineage>
        <taxon>Eukaryota</taxon>
        <taxon>Fungi</taxon>
        <taxon>Dikarya</taxon>
        <taxon>Ascomycota</taxon>
        <taxon>Pezizomycotina</taxon>
        <taxon>Dothideomycetes</taxon>
        <taxon>Dothideomycetidae</taxon>
        <taxon>Dothideales</taxon>
        <taxon>Saccotheciaceae</taxon>
        <taxon>Aureobasidium</taxon>
    </lineage>
</organism>
<feature type="transmembrane region" description="Helical" evidence="1">
    <location>
        <begin position="154"/>
        <end position="171"/>
    </location>
</feature>
<dbReference type="AlphaFoldDB" id="A0A9P8J3Z4"/>
<gene>
    <name evidence="3" type="ORF">KCU76_g10841</name>
</gene>
<feature type="transmembrane region" description="Helical" evidence="1">
    <location>
        <begin position="12"/>
        <end position="35"/>
    </location>
</feature>
<feature type="signal peptide" evidence="2">
    <location>
        <begin position="1"/>
        <end position="21"/>
    </location>
</feature>
<reference evidence="3" key="2">
    <citation type="submission" date="2021-08" db="EMBL/GenBank/DDBJ databases">
        <authorList>
            <person name="Gostincar C."/>
            <person name="Sun X."/>
            <person name="Song Z."/>
            <person name="Gunde-Cimerman N."/>
        </authorList>
    </citation>
    <scope>NUCLEOTIDE SEQUENCE</scope>
    <source>
        <strain evidence="3">EXF-9911</strain>
    </source>
</reference>
<dbReference type="Proteomes" id="UP000779574">
    <property type="component" value="Unassembled WGS sequence"/>
</dbReference>
<keyword evidence="1" id="KW-1133">Transmembrane helix</keyword>
<sequence>MAIRPITRSPLLLLTISICLALPVLVVSIHILSIYRSEHASNPWWLPIWHAHFDTHGLIAVIASSSIVFAFDIISVGPVIAGNKTGGKSRMIKWTTVAFMSAATIAALVALIIPAVANAAAPSKSDTIQTWTCRWKGAVGAPENFGPLCRESQFSSYALIPLFIIHLLLLVQSIQDAVAAPQPKPQTLDEELVIITKSVEVATTDSKESPRIHEQHRA</sequence>
<evidence type="ECO:0000256" key="1">
    <source>
        <dbReference type="SAM" id="Phobius"/>
    </source>
</evidence>
<feature type="non-terminal residue" evidence="3">
    <location>
        <position position="1"/>
    </location>
</feature>
<evidence type="ECO:0000313" key="3">
    <source>
        <dbReference type="EMBL" id="KAG9686701.1"/>
    </source>
</evidence>
<evidence type="ECO:0000256" key="2">
    <source>
        <dbReference type="SAM" id="SignalP"/>
    </source>
</evidence>
<feature type="transmembrane region" description="Helical" evidence="1">
    <location>
        <begin position="94"/>
        <end position="117"/>
    </location>
</feature>
<keyword evidence="1" id="KW-0472">Membrane</keyword>
<feature type="chain" id="PRO_5040197609" evidence="2">
    <location>
        <begin position="22"/>
        <end position="218"/>
    </location>
</feature>
<protein>
    <submittedName>
        <fullName evidence="3">Uncharacterized protein</fullName>
    </submittedName>
</protein>
<proteinExistence type="predicted"/>
<dbReference type="EMBL" id="JAHFXF010000497">
    <property type="protein sequence ID" value="KAG9686701.1"/>
    <property type="molecule type" value="Genomic_DNA"/>
</dbReference>
<keyword evidence="1" id="KW-0812">Transmembrane</keyword>
<reference evidence="3" key="1">
    <citation type="journal article" date="2021" name="J Fungi (Basel)">
        <title>Virulence traits and population genomics of the black yeast Aureobasidium melanogenum.</title>
        <authorList>
            <person name="Cernosa A."/>
            <person name="Sun X."/>
            <person name="Gostincar C."/>
            <person name="Fang C."/>
            <person name="Gunde-Cimerman N."/>
            <person name="Song Z."/>
        </authorList>
    </citation>
    <scope>NUCLEOTIDE SEQUENCE</scope>
    <source>
        <strain evidence="3">EXF-9911</strain>
    </source>
</reference>
<accession>A0A9P8J3Z4</accession>
<keyword evidence="2" id="KW-0732">Signal</keyword>
<name>A0A9P8J3Z4_AURME</name>
<feature type="transmembrane region" description="Helical" evidence="1">
    <location>
        <begin position="55"/>
        <end position="82"/>
    </location>
</feature>